<evidence type="ECO:0000313" key="1">
    <source>
        <dbReference type="EMBL" id="HIK00868.1"/>
    </source>
</evidence>
<proteinExistence type="predicted"/>
<dbReference type="EMBL" id="DVAB01000041">
    <property type="protein sequence ID" value="HIK00868.1"/>
    <property type="molecule type" value="Genomic_DNA"/>
</dbReference>
<accession>A0A832V2L3</accession>
<organism evidence="1 2">
    <name type="scientific">Candidatus Naiadarchaeum limnaeum</name>
    <dbReference type="NCBI Taxonomy" id="2756139"/>
    <lineage>
        <taxon>Archaea</taxon>
        <taxon>Candidatus Undinarchaeota</taxon>
        <taxon>Candidatus Undinarchaeia</taxon>
        <taxon>Candidatus Naiadarchaeales</taxon>
        <taxon>Candidatus Naiadarchaeaceae</taxon>
        <taxon>Candidatus Naiadarchaeum</taxon>
    </lineage>
</organism>
<evidence type="ECO:0000313" key="2">
    <source>
        <dbReference type="Proteomes" id="UP000646946"/>
    </source>
</evidence>
<protein>
    <submittedName>
        <fullName evidence="1">Uncharacterized protein</fullName>
    </submittedName>
</protein>
<keyword evidence="2" id="KW-1185">Reference proteome</keyword>
<name>A0A832V2L3_9ARCH</name>
<reference evidence="1 2" key="1">
    <citation type="journal article" name="Nat. Commun.">
        <title>Undinarchaeota illuminate DPANN phylogeny and the impact of gene transfer on archaeal evolution.</title>
        <authorList>
            <person name="Dombrowski N."/>
            <person name="Williams T.A."/>
            <person name="Sun J."/>
            <person name="Woodcroft B.J."/>
            <person name="Lee J.H."/>
            <person name="Minh B.Q."/>
            <person name="Rinke C."/>
            <person name="Spang A."/>
        </authorList>
    </citation>
    <scope>NUCLEOTIDE SEQUENCE [LARGE SCALE GENOMIC DNA]</scope>
    <source>
        <strain evidence="1">MAG_bin1129</strain>
    </source>
</reference>
<gene>
    <name evidence="1" type="ORF">H1016_05020</name>
</gene>
<dbReference type="Proteomes" id="UP000646946">
    <property type="component" value="Unassembled WGS sequence"/>
</dbReference>
<comment type="caution">
    <text evidence="1">The sequence shown here is derived from an EMBL/GenBank/DDBJ whole genome shotgun (WGS) entry which is preliminary data.</text>
</comment>
<dbReference type="AlphaFoldDB" id="A0A832V2L3"/>
<sequence length="111" mass="12829">MDEKQRAKLRELEVIFGALSALRYQLWDCFKISIFFYACKGLEFDAIVGQLHLELPKYPKDEISTTVRAVIRDFMPILLSKRKITSGQVAFEPTPLGRKLFKLIKEYTGLS</sequence>